<sequence length="140" mass="14522">MAGIIIVGVDGSETAMKAARTAAKLAASMGAELRVVTAHESDTTEVVEIGNDKWFIHESEKAEKVARDVATELGAEGLRTSFTAVLGKPQDALVAEAERVNARLIVVGNVGMQGLGRVLGSVASSVTHKASCDVYIAKTA</sequence>
<dbReference type="InterPro" id="IPR006016">
    <property type="entry name" value="UspA"/>
</dbReference>
<dbReference type="Proteomes" id="UP000829069">
    <property type="component" value="Chromosome"/>
</dbReference>
<keyword evidence="4" id="KW-1185">Reference proteome</keyword>
<accession>A0ABY3W768</accession>
<dbReference type="CDD" id="cd00293">
    <property type="entry name" value="USP-like"/>
    <property type="match status" value="1"/>
</dbReference>
<dbReference type="PANTHER" id="PTHR46268:SF6">
    <property type="entry name" value="UNIVERSAL STRESS PROTEIN UP12"/>
    <property type="match status" value="1"/>
</dbReference>
<dbReference type="PRINTS" id="PR01438">
    <property type="entry name" value="UNVRSLSTRESS"/>
</dbReference>
<dbReference type="SUPFAM" id="SSF52402">
    <property type="entry name" value="Adenine nucleotide alpha hydrolases-like"/>
    <property type="match status" value="1"/>
</dbReference>
<name>A0ABY3W768_9MICC</name>
<dbReference type="EMBL" id="CP093326">
    <property type="protein sequence ID" value="UNK46138.1"/>
    <property type="molecule type" value="Genomic_DNA"/>
</dbReference>
<organism evidence="3 4">
    <name type="scientific">Arthrobacter sulfonylureivorans</name>
    <dbReference type="NCBI Taxonomy" id="2486855"/>
    <lineage>
        <taxon>Bacteria</taxon>
        <taxon>Bacillati</taxon>
        <taxon>Actinomycetota</taxon>
        <taxon>Actinomycetes</taxon>
        <taxon>Micrococcales</taxon>
        <taxon>Micrococcaceae</taxon>
        <taxon>Arthrobacter</taxon>
    </lineage>
</organism>
<reference evidence="3 4" key="1">
    <citation type="submission" date="2022-03" db="EMBL/GenBank/DDBJ databases">
        <title>Isotopic signatures of nitrous oxide derived from detoxification processes.</title>
        <authorList>
            <person name="Behrendt U."/>
            <person name="Buchen C."/>
            <person name="Well R."/>
            <person name="Ulrich A."/>
            <person name="Rohe L."/>
            <person name="Kolb S."/>
            <person name="Schloter M."/>
            <person name="Horn M.A."/>
            <person name="Augustin J."/>
        </authorList>
    </citation>
    <scope>NUCLEOTIDE SEQUENCE [LARGE SCALE GENOMIC DNA]</scope>
    <source>
        <strain evidence="3 4">S4-C24</strain>
    </source>
</reference>
<dbReference type="Gene3D" id="3.40.50.620">
    <property type="entry name" value="HUPs"/>
    <property type="match status" value="1"/>
</dbReference>
<feature type="domain" description="UspA" evidence="2">
    <location>
        <begin position="2"/>
        <end position="138"/>
    </location>
</feature>
<evidence type="ECO:0000313" key="3">
    <source>
        <dbReference type="EMBL" id="UNK46138.1"/>
    </source>
</evidence>
<evidence type="ECO:0000259" key="2">
    <source>
        <dbReference type="Pfam" id="PF00582"/>
    </source>
</evidence>
<dbReference type="RefSeq" id="WP_127512214.1">
    <property type="nucleotide sequence ID" value="NZ_CP093326.1"/>
</dbReference>
<proteinExistence type="inferred from homology"/>
<gene>
    <name evidence="3" type="ORF">MNQ99_01830</name>
</gene>
<dbReference type="InterPro" id="IPR014729">
    <property type="entry name" value="Rossmann-like_a/b/a_fold"/>
</dbReference>
<dbReference type="Pfam" id="PF00582">
    <property type="entry name" value="Usp"/>
    <property type="match status" value="1"/>
</dbReference>
<evidence type="ECO:0000256" key="1">
    <source>
        <dbReference type="ARBA" id="ARBA00008791"/>
    </source>
</evidence>
<evidence type="ECO:0000313" key="4">
    <source>
        <dbReference type="Proteomes" id="UP000829069"/>
    </source>
</evidence>
<dbReference type="InterPro" id="IPR006015">
    <property type="entry name" value="Universal_stress_UspA"/>
</dbReference>
<dbReference type="PANTHER" id="PTHR46268">
    <property type="entry name" value="STRESS RESPONSE PROTEIN NHAX"/>
    <property type="match status" value="1"/>
</dbReference>
<protein>
    <submittedName>
        <fullName evidence="3">Universal stress protein</fullName>
    </submittedName>
</protein>
<comment type="similarity">
    <text evidence="1">Belongs to the universal stress protein A family.</text>
</comment>